<proteinExistence type="predicted"/>
<evidence type="ECO:0000256" key="1">
    <source>
        <dbReference type="SAM" id="Coils"/>
    </source>
</evidence>
<protein>
    <submittedName>
        <fullName evidence="2">Uncharacterized protein</fullName>
    </submittedName>
</protein>
<sequence length="153" mass="17541">MAKHLTPTDIQAAVDLLFGWEGPLSWELLCERLLPVVGKRPTRQSLSSHSEIKDAFVWAKSKSKEQVVRVPLPSSLRMAADRIARLEAEVDVLKKRNSMLMQRFLIWQYNASNHGLHESQLDLPLPVIDRERSDAVINRARIIRPSRRVDKKA</sequence>
<name>A0A2S4HR20_PSEA0</name>
<gene>
    <name evidence="2" type="ORF">ALQ94_200172</name>
</gene>
<organism evidence="2 3">
    <name type="scientific">Pseudomonas amygdali pv. morsprunorum</name>
    <dbReference type="NCBI Taxonomy" id="129138"/>
    <lineage>
        <taxon>Bacteria</taxon>
        <taxon>Pseudomonadati</taxon>
        <taxon>Pseudomonadota</taxon>
        <taxon>Gammaproteobacteria</taxon>
        <taxon>Pseudomonadales</taxon>
        <taxon>Pseudomonadaceae</taxon>
        <taxon>Pseudomonas</taxon>
        <taxon>Pseudomonas amygdali</taxon>
    </lineage>
</organism>
<keyword evidence="1" id="KW-0175">Coiled coil</keyword>
<dbReference type="EMBL" id="RBNS01000151">
    <property type="protein sequence ID" value="RML53842.1"/>
    <property type="molecule type" value="Genomic_DNA"/>
</dbReference>
<evidence type="ECO:0000313" key="2">
    <source>
        <dbReference type="EMBL" id="RML53842.1"/>
    </source>
</evidence>
<reference evidence="2 3" key="1">
    <citation type="submission" date="2018-08" db="EMBL/GenBank/DDBJ databases">
        <title>Recombination of ecologically and evolutionarily significant loci maintains genetic cohesion in the Pseudomonas syringae species complex.</title>
        <authorList>
            <person name="Dillon M."/>
            <person name="Thakur S."/>
            <person name="Almeida R.N.D."/>
            <person name="Weir B.S."/>
            <person name="Guttman D.S."/>
        </authorList>
    </citation>
    <scope>NUCLEOTIDE SEQUENCE [LARGE SCALE GENOMIC DNA]</scope>
    <source>
        <strain evidence="2 3">19322</strain>
    </source>
</reference>
<dbReference type="Proteomes" id="UP000277952">
    <property type="component" value="Unassembled WGS sequence"/>
</dbReference>
<comment type="caution">
    <text evidence="2">The sequence shown here is derived from an EMBL/GenBank/DDBJ whole genome shotgun (WGS) entry which is preliminary data.</text>
</comment>
<accession>A0A2S4HR20</accession>
<evidence type="ECO:0000313" key="3">
    <source>
        <dbReference type="Proteomes" id="UP000277952"/>
    </source>
</evidence>
<feature type="coiled-coil region" evidence="1">
    <location>
        <begin position="76"/>
        <end position="103"/>
    </location>
</feature>
<dbReference type="RefSeq" id="WP_060402145.1">
    <property type="nucleotide sequence ID" value="NZ_LIIA01000040.1"/>
</dbReference>
<dbReference type="AlphaFoldDB" id="A0A2S4HR20"/>